<dbReference type="GO" id="GO:0098542">
    <property type="term" value="P:defense response to other organism"/>
    <property type="evidence" value="ECO:0007669"/>
    <property type="project" value="InterPro"/>
</dbReference>
<comment type="caution">
    <text evidence="4">The sequence shown here is derived from an EMBL/GenBank/DDBJ whole genome shotgun (WGS) entry which is preliminary data.</text>
</comment>
<feature type="region of interest" description="Disordered" evidence="3">
    <location>
        <begin position="86"/>
        <end position="107"/>
    </location>
</feature>
<dbReference type="Proteomes" id="UP000245207">
    <property type="component" value="Unassembled WGS sequence"/>
</dbReference>
<dbReference type="PANTHER" id="PTHR31234:SF71">
    <property type="entry name" value="LATE EMBRYOGENESIS ABUNDANT PROTEIN, LEA_2 SUBGROUP"/>
    <property type="match status" value="1"/>
</dbReference>
<name>A0A2U1KWS4_ARTAN</name>
<organism evidence="4 5">
    <name type="scientific">Artemisia annua</name>
    <name type="common">Sweet wormwood</name>
    <dbReference type="NCBI Taxonomy" id="35608"/>
    <lineage>
        <taxon>Eukaryota</taxon>
        <taxon>Viridiplantae</taxon>
        <taxon>Streptophyta</taxon>
        <taxon>Embryophyta</taxon>
        <taxon>Tracheophyta</taxon>
        <taxon>Spermatophyta</taxon>
        <taxon>Magnoliopsida</taxon>
        <taxon>eudicotyledons</taxon>
        <taxon>Gunneridae</taxon>
        <taxon>Pentapetalae</taxon>
        <taxon>asterids</taxon>
        <taxon>campanulids</taxon>
        <taxon>Asterales</taxon>
        <taxon>Asteraceae</taxon>
        <taxon>Asteroideae</taxon>
        <taxon>Anthemideae</taxon>
        <taxon>Artemisiinae</taxon>
        <taxon>Artemisia</taxon>
    </lineage>
</organism>
<dbReference type="EMBL" id="PKPP01013236">
    <property type="protein sequence ID" value="PWA41199.1"/>
    <property type="molecule type" value="Genomic_DNA"/>
</dbReference>
<gene>
    <name evidence="4" type="ORF">CTI12_AA555810</name>
</gene>
<accession>A0A2U1KWS4</accession>
<keyword evidence="2" id="KW-0472">Membrane</keyword>
<dbReference type="AlphaFoldDB" id="A0A2U1KWS4"/>
<keyword evidence="5" id="KW-1185">Reference proteome</keyword>
<evidence type="ECO:0000256" key="1">
    <source>
        <dbReference type="ARBA" id="ARBA00004370"/>
    </source>
</evidence>
<feature type="compositionally biased region" description="Low complexity" evidence="3">
    <location>
        <begin position="86"/>
        <end position="99"/>
    </location>
</feature>
<dbReference type="OrthoDB" id="748092at2759"/>
<comment type="subcellular location">
    <subcellularLocation>
        <location evidence="1">Membrane</location>
    </subcellularLocation>
</comment>
<evidence type="ECO:0000313" key="4">
    <source>
        <dbReference type="EMBL" id="PWA41199.1"/>
    </source>
</evidence>
<proteinExistence type="predicted"/>
<reference evidence="4 5" key="1">
    <citation type="journal article" date="2018" name="Mol. Plant">
        <title>The genome of Artemisia annua provides insight into the evolution of Asteraceae family and artemisinin biosynthesis.</title>
        <authorList>
            <person name="Shen Q."/>
            <person name="Zhang L."/>
            <person name="Liao Z."/>
            <person name="Wang S."/>
            <person name="Yan T."/>
            <person name="Shi P."/>
            <person name="Liu M."/>
            <person name="Fu X."/>
            <person name="Pan Q."/>
            <person name="Wang Y."/>
            <person name="Lv Z."/>
            <person name="Lu X."/>
            <person name="Zhang F."/>
            <person name="Jiang W."/>
            <person name="Ma Y."/>
            <person name="Chen M."/>
            <person name="Hao X."/>
            <person name="Li L."/>
            <person name="Tang Y."/>
            <person name="Lv G."/>
            <person name="Zhou Y."/>
            <person name="Sun X."/>
            <person name="Brodelius P.E."/>
            <person name="Rose J.K.C."/>
            <person name="Tang K."/>
        </authorList>
    </citation>
    <scope>NUCLEOTIDE SEQUENCE [LARGE SCALE GENOMIC DNA]</scope>
    <source>
        <strain evidence="5">cv. Huhao1</strain>
        <tissue evidence="4">Leaf</tissue>
    </source>
</reference>
<evidence type="ECO:0000313" key="5">
    <source>
        <dbReference type="Proteomes" id="UP000245207"/>
    </source>
</evidence>
<evidence type="ECO:0000256" key="3">
    <source>
        <dbReference type="SAM" id="MobiDB-lite"/>
    </source>
</evidence>
<protein>
    <submittedName>
        <fullName evidence="4">Late embryogenesis abundant protein, LEA-14</fullName>
    </submittedName>
</protein>
<dbReference type="PANTHER" id="PTHR31234">
    <property type="entry name" value="LATE EMBRYOGENESIS ABUNDANT (LEA) HYDROXYPROLINE-RICH GLYCOPROTEIN FAMILY"/>
    <property type="match status" value="1"/>
</dbReference>
<evidence type="ECO:0000256" key="2">
    <source>
        <dbReference type="ARBA" id="ARBA00023136"/>
    </source>
</evidence>
<dbReference type="GO" id="GO:0005886">
    <property type="term" value="C:plasma membrane"/>
    <property type="evidence" value="ECO:0007669"/>
    <property type="project" value="TreeGrafter"/>
</dbReference>
<sequence length="575" mass="63708">MCGGAILSDIIAPNRSRRLTSADLLWNTDNNNSYFSSKANVSKRSDDAFDGDDDFEADFQGFKDHHDKPSFVFSSKHPSATAAAKATQAKPKQQKQAPKVNHTDISEYPGSFDVVEEKPQHGNGIPSESDAFYFSPNEGSNSFDCSEFPWGETCPKTPEITSLLSELDEATFMEEANPAKKPKMEIVDLVSDCEKSDDDLFFEMPYLQGAWDASSVDAFLNGDSNQDCGNVMDLWSFDDLPPRRPIFSFQTLNITSYKFDVTESSALFVSAVASMTLVAQNPNRVGIRYDFSRLKILDDGLVVGMIRIPGFYQPARSHNVSVEIDIFFECLDITPIMSGVKTNNFTVKVVGDIGVHLRLLQIKLPKIKVGLDCDVAVDGRYLTSADEINSLQAVNNHVPRRPIFSFQTLNITSYKFDVTESSALFVSAVASMTLVAQNPNRVGIRYDFSRLKILDDGLVVGMIRIPGFYQPARSHNVSVEIDIFFECLDITPIMSGVKTNNFTVKVVGDIGVHLRLLQIKLPKIKVGLDCDVAVDGRYLTSADEINSLQAVNNHVAHFNANSQAFSKKCSIGFYF</sequence>
<dbReference type="InterPro" id="IPR044839">
    <property type="entry name" value="NDR1-like"/>
</dbReference>